<dbReference type="InterPro" id="IPR021848">
    <property type="entry name" value="HODM_asu-like"/>
</dbReference>
<evidence type="ECO:0000313" key="2">
    <source>
        <dbReference type="Proteomes" id="UP001371305"/>
    </source>
</evidence>
<evidence type="ECO:0000313" key="1">
    <source>
        <dbReference type="EMBL" id="MEK7949303.1"/>
    </source>
</evidence>
<gene>
    <name evidence="1" type="ORF">WKV53_02275</name>
</gene>
<keyword evidence="2" id="KW-1185">Reference proteome</keyword>
<reference evidence="1 2" key="1">
    <citation type="submission" date="2024-04" db="EMBL/GenBank/DDBJ databases">
        <title>Luteolibacter sp. isolated from soil.</title>
        <authorList>
            <person name="An J."/>
        </authorList>
    </citation>
    <scope>NUCLEOTIDE SEQUENCE [LARGE SCALE GENOMIC DNA]</scope>
    <source>
        <strain evidence="1 2">Y139</strain>
    </source>
</reference>
<accession>A0ABU9ANM2</accession>
<name>A0ABU9ANM2_9BACT</name>
<organism evidence="1 2">
    <name type="scientific">Luteolibacter soli</name>
    <dbReference type="NCBI Taxonomy" id="3135280"/>
    <lineage>
        <taxon>Bacteria</taxon>
        <taxon>Pseudomonadati</taxon>
        <taxon>Verrucomicrobiota</taxon>
        <taxon>Verrucomicrobiia</taxon>
        <taxon>Verrucomicrobiales</taxon>
        <taxon>Verrucomicrobiaceae</taxon>
        <taxon>Luteolibacter</taxon>
    </lineage>
</organism>
<comment type="caution">
    <text evidence="1">The sequence shown here is derived from an EMBL/GenBank/DDBJ whole genome shotgun (WGS) entry which is preliminary data.</text>
</comment>
<sequence>MTRASLPVACRYFPLAHGKYEVAAGLRALGSESGNGATDAKVFQFDAEYPRYREGKLAARAEWLEKYHPQSVGLDDASSAEINRFIIESLARDWPEYFQLVEGRALECALSSERIVFDEGYRLISATQATPPYRDLFDALASQLQEDLAIWRRDPDGDPQGWLAAIHLCFPNHWAAEEKIGKPFNAVHQPVAGFGKLAKAAPSLVGMMVEKGPFVRFAWGIGTDRDLNHHPGNEFQGRAFSTTVPVLELRIERQTLTSFPEAGASLFTIRTYFLDVAKEISGEEREALVSAIDSMTAESLAYKGLDGSKEAIKAWLGSLR</sequence>
<dbReference type="Pfam" id="PF11927">
    <property type="entry name" value="HODM_asu-like"/>
    <property type="match status" value="1"/>
</dbReference>
<protein>
    <submittedName>
        <fullName evidence="1">DUF3445 domain-containing protein</fullName>
    </submittedName>
</protein>
<dbReference type="Proteomes" id="UP001371305">
    <property type="component" value="Unassembled WGS sequence"/>
</dbReference>
<proteinExistence type="predicted"/>
<dbReference type="RefSeq" id="WP_341402721.1">
    <property type="nucleotide sequence ID" value="NZ_JBBUKT010000001.1"/>
</dbReference>
<dbReference type="EMBL" id="JBBUKT010000001">
    <property type="protein sequence ID" value="MEK7949303.1"/>
    <property type="molecule type" value="Genomic_DNA"/>
</dbReference>